<proteinExistence type="inferred from homology"/>
<keyword evidence="7" id="KW-1185">Reference proteome</keyword>
<keyword evidence="2" id="KW-0813">Transport</keyword>
<dbReference type="SMART" id="SM00382">
    <property type="entry name" value="AAA"/>
    <property type="match status" value="1"/>
</dbReference>
<reference evidence="7" key="1">
    <citation type="submission" date="2016-09" db="EMBL/GenBank/DDBJ databases">
        <authorList>
            <person name="Greninger A.L."/>
            <person name="Jerome K.R."/>
            <person name="Mcnair B."/>
            <person name="Wallis C."/>
            <person name="Fang F."/>
        </authorList>
    </citation>
    <scope>NUCLEOTIDE SEQUENCE [LARGE SCALE GENOMIC DNA]</scope>
    <source>
        <strain evidence="7">M7</strain>
    </source>
</reference>
<dbReference type="InterPro" id="IPR027417">
    <property type="entry name" value="P-loop_NTPase"/>
</dbReference>
<dbReference type="Proteomes" id="UP000094243">
    <property type="component" value="Unassembled WGS sequence"/>
</dbReference>
<evidence type="ECO:0000256" key="1">
    <source>
        <dbReference type="ARBA" id="ARBA00005417"/>
    </source>
</evidence>
<dbReference type="InterPro" id="IPR050153">
    <property type="entry name" value="Metal_Ion_Import_ABC"/>
</dbReference>
<dbReference type="GO" id="GO:0016887">
    <property type="term" value="F:ATP hydrolysis activity"/>
    <property type="evidence" value="ECO:0007669"/>
    <property type="project" value="InterPro"/>
</dbReference>
<keyword evidence="4 6" id="KW-0067">ATP-binding</keyword>
<dbReference type="InterPro" id="IPR003439">
    <property type="entry name" value="ABC_transporter-like_ATP-bd"/>
</dbReference>
<evidence type="ECO:0000256" key="4">
    <source>
        <dbReference type="ARBA" id="ARBA00022840"/>
    </source>
</evidence>
<dbReference type="GO" id="GO:0005524">
    <property type="term" value="F:ATP binding"/>
    <property type="evidence" value="ECO:0007669"/>
    <property type="project" value="UniProtKB-KW"/>
</dbReference>
<organism evidence="6 7">
    <name type="scientific">Mycolicibacterium holsaticum</name>
    <dbReference type="NCBI Taxonomy" id="152142"/>
    <lineage>
        <taxon>Bacteria</taxon>
        <taxon>Bacillati</taxon>
        <taxon>Actinomycetota</taxon>
        <taxon>Actinomycetes</taxon>
        <taxon>Mycobacteriales</taxon>
        <taxon>Mycobacteriaceae</taxon>
        <taxon>Mycolicibacterium</taxon>
    </lineage>
</organism>
<dbReference type="OrthoDB" id="3282096at2"/>
<comment type="similarity">
    <text evidence="1">Belongs to the ABC transporter superfamily.</text>
</comment>
<feature type="domain" description="ABC transporter" evidence="5">
    <location>
        <begin position="7"/>
        <end position="242"/>
    </location>
</feature>
<protein>
    <submittedName>
        <fullName evidence="6">ABC transporter ATP-binding protein</fullName>
    </submittedName>
</protein>
<name>A0A1E3RT48_9MYCO</name>
<dbReference type="InterPro" id="IPR003593">
    <property type="entry name" value="AAA+_ATPase"/>
</dbReference>
<dbReference type="RefSeq" id="WP_069405964.1">
    <property type="nucleotide sequence ID" value="NZ_MIGZ01000083.1"/>
</dbReference>
<accession>A0A1E3RT48</accession>
<sequence>MAVDVVAELTGARLAFGDRVLWDQLDLTVRAGEFLAVLGPNGTGKTSLLKVLLGQLPLTAGTVTVCGSAVEKGSERIGYVPQHRSVDQGLSLRGRDLVGLGYDGHRWGITTLRDRATKRRAVERALTQVNGQKLARVPVGVMSGGELQRLRIAQALTTDPVLLLCDEPLLNLDPANARLVSRLIDARRREADTAVFFVTHEVNPVVPYVDRVLYLVDGRFRIGTVEEVMTSATLSELYRADIEVVKVRNRYVVVGEHSQYHHDHSGHASGHVHD</sequence>
<dbReference type="InterPro" id="IPR017871">
    <property type="entry name" value="ABC_transporter-like_CS"/>
</dbReference>
<gene>
    <name evidence="6" type="ORF">BHQ17_15035</name>
</gene>
<evidence type="ECO:0000256" key="2">
    <source>
        <dbReference type="ARBA" id="ARBA00022448"/>
    </source>
</evidence>
<evidence type="ECO:0000259" key="5">
    <source>
        <dbReference type="PROSITE" id="PS50893"/>
    </source>
</evidence>
<dbReference type="Gene3D" id="3.40.50.300">
    <property type="entry name" value="P-loop containing nucleotide triphosphate hydrolases"/>
    <property type="match status" value="1"/>
</dbReference>
<dbReference type="PROSITE" id="PS00211">
    <property type="entry name" value="ABC_TRANSPORTER_1"/>
    <property type="match status" value="1"/>
</dbReference>
<comment type="caution">
    <text evidence="6">The sequence shown here is derived from an EMBL/GenBank/DDBJ whole genome shotgun (WGS) entry which is preliminary data.</text>
</comment>
<evidence type="ECO:0000313" key="7">
    <source>
        <dbReference type="Proteomes" id="UP000094243"/>
    </source>
</evidence>
<dbReference type="PROSITE" id="PS50893">
    <property type="entry name" value="ABC_TRANSPORTER_2"/>
    <property type="match status" value="1"/>
</dbReference>
<dbReference type="PANTHER" id="PTHR42734">
    <property type="entry name" value="METAL TRANSPORT SYSTEM ATP-BINDING PROTEIN TM_0124-RELATED"/>
    <property type="match status" value="1"/>
</dbReference>
<keyword evidence="3" id="KW-0547">Nucleotide-binding</keyword>
<evidence type="ECO:0000313" key="6">
    <source>
        <dbReference type="EMBL" id="ODQ92991.1"/>
    </source>
</evidence>
<evidence type="ECO:0000256" key="3">
    <source>
        <dbReference type="ARBA" id="ARBA00022741"/>
    </source>
</evidence>
<dbReference type="SUPFAM" id="SSF52540">
    <property type="entry name" value="P-loop containing nucleoside triphosphate hydrolases"/>
    <property type="match status" value="1"/>
</dbReference>
<dbReference type="PANTHER" id="PTHR42734:SF17">
    <property type="entry name" value="METAL TRANSPORT SYSTEM ATP-BINDING PROTEIN TM_0124-RELATED"/>
    <property type="match status" value="1"/>
</dbReference>
<dbReference type="Pfam" id="PF00005">
    <property type="entry name" value="ABC_tran"/>
    <property type="match status" value="1"/>
</dbReference>
<dbReference type="AlphaFoldDB" id="A0A1E3RT48"/>
<dbReference type="EMBL" id="MIGZ01000083">
    <property type="protein sequence ID" value="ODQ92991.1"/>
    <property type="molecule type" value="Genomic_DNA"/>
</dbReference>